<organism evidence="1 2">
    <name type="scientific">Jimgerdemannia flammicorona</name>
    <dbReference type="NCBI Taxonomy" id="994334"/>
    <lineage>
        <taxon>Eukaryota</taxon>
        <taxon>Fungi</taxon>
        <taxon>Fungi incertae sedis</taxon>
        <taxon>Mucoromycota</taxon>
        <taxon>Mucoromycotina</taxon>
        <taxon>Endogonomycetes</taxon>
        <taxon>Endogonales</taxon>
        <taxon>Endogonaceae</taxon>
        <taxon>Jimgerdemannia</taxon>
    </lineage>
</organism>
<dbReference type="SUPFAM" id="SSF103473">
    <property type="entry name" value="MFS general substrate transporter"/>
    <property type="match status" value="1"/>
</dbReference>
<dbReference type="Proteomes" id="UP000268093">
    <property type="component" value="Unassembled WGS sequence"/>
</dbReference>
<keyword evidence="2" id="KW-1185">Reference proteome</keyword>
<evidence type="ECO:0000313" key="2">
    <source>
        <dbReference type="Proteomes" id="UP000268093"/>
    </source>
</evidence>
<gene>
    <name evidence="1" type="ORF">BC936DRAFT_137397</name>
</gene>
<dbReference type="InterPro" id="IPR036259">
    <property type="entry name" value="MFS_trans_sf"/>
</dbReference>
<dbReference type="OrthoDB" id="2130629at2759"/>
<dbReference type="AlphaFoldDB" id="A0A433CXG0"/>
<dbReference type="EMBL" id="RBNI01011353">
    <property type="protein sequence ID" value="RUP43279.1"/>
    <property type="molecule type" value="Genomic_DNA"/>
</dbReference>
<evidence type="ECO:0000313" key="1">
    <source>
        <dbReference type="EMBL" id="RUP43279.1"/>
    </source>
</evidence>
<proteinExistence type="predicted"/>
<name>A0A433CXG0_9FUNG</name>
<comment type="caution">
    <text evidence="1">The sequence shown here is derived from an EMBL/GenBank/DDBJ whole genome shotgun (WGS) entry which is preliminary data.</text>
</comment>
<protein>
    <submittedName>
        <fullName evidence="1">Uncharacterized protein</fullName>
    </submittedName>
</protein>
<reference evidence="1 2" key="1">
    <citation type="journal article" date="2018" name="New Phytol.">
        <title>Phylogenomics of Endogonaceae and evolution of mycorrhizas within Mucoromycota.</title>
        <authorList>
            <person name="Chang Y."/>
            <person name="Desiro A."/>
            <person name="Na H."/>
            <person name="Sandor L."/>
            <person name="Lipzen A."/>
            <person name="Clum A."/>
            <person name="Barry K."/>
            <person name="Grigoriev I.V."/>
            <person name="Martin F.M."/>
            <person name="Stajich J.E."/>
            <person name="Smith M.E."/>
            <person name="Bonito G."/>
            <person name="Spatafora J.W."/>
        </authorList>
    </citation>
    <scope>NUCLEOTIDE SEQUENCE [LARGE SCALE GENOMIC DNA]</scope>
    <source>
        <strain evidence="1 2">GMNB39</strain>
    </source>
</reference>
<sequence length="213" mass="24926">MLEILNISAVTISLPSIGQDFSIEPPYLRRLPPSRRLSDLFGRKMVFVVGMAWFTIWTLAPNSTAHHLSRSARTRRSYDRWRPDFIIPPKPSVWMTAQGGVGHCRFLRPARPSEVSSAASSQGRHISCNPSHHIRIYHLFHSLLLFLSYHPERRPFRDHRLTLFLLHHHPDLRHVKPWRSRSLPKRPDDCRRGRETVGRGRHWQRVPPQLCSH</sequence>
<accession>A0A433CXG0</accession>